<dbReference type="EMBL" id="WHNY01000075">
    <property type="protein sequence ID" value="NOU68361.1"/>
    <property type="molecule type" value="Genomic_DNA"/>
</dbReference>
<keyword evidence="2" id="KW-1185">Reference proteome</keyword>
<accession>A0ABX1XJW3</accession>
<organism evidence="1 2">
    <name type="scientific">Paenibacillus plantarum</name>
    <dbReference type="NCBI Taxonomy" id="2654975"/>
    <lineage>
        <taxon>Bacteria</taxon>
        <taxon>Bacillati</taxon>
        <taxon>Bacillota</taxon>
        <taxon>Bacilli</taxon>
        <taxon>Bacillales</taxon>
        <taxon>Paenibacillaceae</taxon>
        <taxon>Paenibacillus</taxon>
    </lineage>
</organism>
<proteinExistence type="predicted"/>
<gene>
    <name evidence="1" type="ORF">GC096_30500</name>
</gene>
<evidence type="ECO:0008006" key="3">
    <source>
        <dbReference type="Google" id="ProtNLM"/>
    </source>
</evidence>
<evidence type="ECO:0000313" key="1">
    <source>
        <dbReference type="EMBL" id="NOU68361.1"/>
    </source>
</evidence>
<dbReference type="Gene3D" id="1.10.8.200">
    <property type="entry name" value="Replisome organizer (g39p helicase loader/inhibitor protein)"/>
    <property type="match status" value="1"/>
</dbReference>
<reference evidence="1 2" key="1">
    <citation type="submission" date="2019-10" db="EMBL/GenBank/DDBJ databases">
        <title>Description of Paenibacillus humi sp. nov.</title>
        <authorList>
            <person name="Carlier A."/>
            <person name="Qi S."/>
        </authorList>
    </citation>
    <scope>NUCLEOTIDE SEQUENCE [LARGE SCALE GENOMIC DNA]</scope>
    <source>
        <strain evidence="1 2">LMG 31461</strain>
    </source>
</reference>
<name>A0ABX1XJW3_9BACL</name>
<dbReference type="InterPro" id="IPR036173">
    <property type="entry name" value="G39-like_N_sf"/>
</dbReference>
<protein>
    <recommendedName>
        <fullName evidence="3">Replicative helicase inhibitor G39P N-terminal domain-containing protein</fullName>
    </recommendedName>
</protein>
<evidence type="ECO:0000313" key="2">
    <source>
        <dbReference type="Proteomes" id="UP000653578"/>
    </source>
</evidence>
<dbReference type="SUPFAM" id="SSF89064">
    <property type="entry name" value="Replisome organizer (g39p helicase loader/inhibitor protein)"/>
    <property type="match status" value="1"/>
</dbReference>
<dbReference type="Proteomes" id="UP000653578">
    <property type="component" value="Unassembled WGS sequence"/>
</dbReference>
<dbReference type="RefSeq" id="WP_171635642.1">
    <property type="nucleotide sequence ID" value="NZ_WHNY01000075.1"/>
</dbReference>
<comment type="caution">
    <text evidence="1">The sequence shown here is derived from an EMBL/GenBank/DDBJ whole genome shotgun (WGS) entry which is preliminary data.</text>
</comment>
<sequence length="116" mass="13707">MNKLEIAELFREIKLHYANFDAGADKREAWHKRLEQADKTAVMQNLDQHIKLREFPPTVAELLKTIDPYQGYHDNLKESAHELFTDLNQWRENSVAPPESLREKVRDLAIRRANRN</sequence>